<reference evidence="1" key="1">
    <citation type="journal article" date="2020" name="Stud. Mycol.">
        <title>101 Dothideomycetes genomes: a test case for predicting lifestyles and emergence of pathogens.</title>
        <authorList>
            <person name="Haridas S."/>
            <person name="Albert R."/>
            <person name="Binder M."/>
            <person name="Bloem J."/>
            <person name="Labutti K."/>
            <person name="Salamov A."/>
            <person name="Andreopoulos B."/>
            <person name="Baker S."/>
            <person name="Barry K."/>
            <person name="Bills G."/>
            <person name="Bluhm B."/>
            <person name="Cannon C."/>
            <person name="Castanera R."/>
            <person name="Culley D."/>
            <person name="Daum C."/>
            <person name="Ezra D."/>
            <person name="Gonzalez J."/>
            <person name="Henrissat B."/>
            <person name="Kuo A."/>
            <person name="Liang C."/>
            <person name="Lipzen A."/>
            <person name="Lutzoni F."/>
            <person name="Magnuson J."/>
            <person name="Mondo S."/>
            <person name="Nolan M."/>
            <person name="Ohm R."/>
            <person name="Pangilinan J."/>
            <person name="Park H.-J."/>
            <person name="Ramirez L."/>
            <person name="Alfaro M."/>
            <person name="Sun H."/>
            <person name="Tritt A."/>
            <person name="Yoshinaga Y."/>
            <person name="Zwiers L.-H."/>
            <person name="Turgeon B."/>
            <person name="Goodwin S."/>
            <person name="Spatafora J."/>
            <person name="Crous P."/>
            <person name="Grigoriev I."/>
        </authorList>
    </citation>
    <scope>NUCLEOTIDE SEQUENCE</scope>
    <source>
        <strain evidence="1">CBS 279.74</strain>
    </source>
</reference>
<gene>
    <name evidence="1" type="ORF">K504DRAFT_538472</name>
</gene>
<evidence type="ECO:0000313" key="2">
    <source>
        <dbReference type="Proteomes" id="UP000799428"/>
    </source>
</evidence>
<accession>A0A6G1JU34</accession>
<protein>
    <submittedName>
        <fullName evidence="1">Uncharacterized protein</fullName>
    </submittedName>
</protein>
<name>A0A6G1JU34_9PLEO</name>
<proteinExistence type="predicted"/>
<dbReference type="EMBL" id="MU005784">
    <property type="protein sequence ID" value="KAF2704010.1"/>
    <property type="molecule type" value="Genomic_DNA"/>
</dbReference>
<evidence type="ECO:0000313" key="1">
    <source>
        <dbReference type="EMBL" id="KAF2704010.1"/>
    </source>
</evidence>
<organism evidence="1 2">
    <name type="scientific">Pleomassaria siparia CBS 279.74</name>
    <dbReference type="NCBI Taxonomy" id="1314801"/>
    <lineage>
        <taxon>Eukaryota</taxon>
        <taxon>Fungi</taxon>
        <taxon>Dikarya</taxon>
        <taxon>Ascomycota</taxon>
        <taxon>Pezizomycotina</taxon>
        <taxon>Dothideomycetes</taxon>
        <taxon>Pleosporomycetidae</taxon>
        <taxon>Pleosporales</taxon>
        <taxon>Pleomassariaceae</taxon>
        <taxon>Pleomassaria</taxon>
    </lineage>
</organism>
<keyword evidence="2" id="KW-1185">Reference proteome</keyword>
<dbReference type="AlphaFoldDB" id="A0A6G1JU34"/>
<dbReference type="Proteomes" id="UP000799428">
    <property type="component" value="Unassembled WGS sequence"/>
</dbReference>
<sequence>MTSTELAMAHLSGSGTAIPLGNKTSSPTNLRYGAEGRILSVSTHVEDVDVEDVITVTQAKGGLTELAFQVCEWARDTDLEANVLRMMQHSVTALERVALQFGLEPFTPSVVQSIINQCEKLTHLSLLVEPSKQPFWTGFFPQDWAESVQSYGDVFAKAKKPTDVHFTITSPSRRALSHFATYAGKDVFIFHPVAQSLAEIWSFQGFHLTQISLTSRKDGMRMNEKWEQGANLFHRARRHRSRAYEGDQRYELDHVRVRTRDSSKTRS</sequence>